<dbReference type="PANTHER" id="PTHR47966">
    <property type="entry name" value="BETA-SITE APP-CLEAVING ENZYME, ISOFORM A-RELATED"/>
    <property type="match status" value="1"/>
</dbReference>
<sequence>MISNINTLLSCLTLSSLLAHVSEAIAIPQFGRPSENSKREIAHIVRRSSVSPRQEETSKGLVQQIWLSDDGLRYYTNVSFGTPPQPLTLALSLDGTTWAPTLPAGVSAQSYCADTKNEVACSYAAVSGFYTIPGSVTYSPQGDYRQLEIDGENTINGIQAVEHIQLGTAVLANVGIAVADNWASAPQLSLSSVSVLGNAGQQLLPVLQKANFINTLTYSLSFTSIDRRGNLDYSAGELSFGGIEQTKFWGKLGSFETGEDIDAGILPVSNIYWIDSNGRNVSIVDGDTAGHLGIGQVALTPYLWVPNAMFDIIIGLFARAEKPEGSEVYTTNCTLLPDSLDIKSFQLSIDGTFITIPVNFLSFPATENKDICNIAIRPISDYPTTTSADYILGFPFLRSAYIVFDHTNHRTHLAPRRVVFSSTSDFTSVGAGNATVSGTGSPLRTTFKPATTTLSVPLRQLSVAPTTTITTAPPSATTTETKIQYYYDPPKSKPNVGAIVGGVIGAVIFLAMVIVLYPLMKAANDRRKQQEKRRSRARERSRTSSANDLSPVDSSQNEAENENDEDGDEKEDVDAITTAIAISNSKKDETDSGEGRRSSVTGARDSVIVNITEVDEASSRGDRNSSEVKSMNTFGESEKN</sequence>
<evidence type="ECO:0000259" key="5">
    <source>
        <dbReference type="PROSITE" id="PS51767"/>
    </source>
</evidence>
<dbReference type="SUPFAM" id="SSF50630">
    <property type="entry name" value="Acid proteases"/>
    <property type="match status" value="1"/>
</dbReference>
<dbReference type="PROSITE" id="PS51767">
    <property type="entry name" value="PEPTIDASE_A1"/>
    <property type="match status" value="1"/>
</dbReference>
<evidence type="ECO:0000256" key="2">
    <source>
        <dbReference type="SAM" id="MobiDB-lite"/>
    </source>
</evidence>
<comment type="caution">
    <text evidence="6">The sequence shown here is derived from an EMBL/GenBank/DDBJ whole genome shotgun (WGS) entry which is preliminary data.</text>
</comment>
<accession>A0AAV9UPI2</accession>
<keyword evidence="3" id="KW-0812">Transmembrane</keyword>
<dbReference type="Gene3D" id="2.40.70.10">
    <property type="entry name" value="Acid Proteases"/>
    <property type="match status" value="2"/>
</dbReference>
<dbReference type="GO" id="GO:0006508">
    <property type="term" value="P:proteolysis"/>
    <property type="evidence" value="ECO:0007669"/>
    <property type="project" value="InterPro"/>
</dbReference>
<feature type="compositionally biased region" description="Basic and acidic residues" evidence="2">
    <location>
        <begin position="617"/>
        <end position="626"/>
    </location>
</feature>
<keyword evidence="3" id="KW-1133">Transmembrane helix</keyword>
<proteinExistence type="inferred from homology"/>
<evidence type="ECO:0000256" key="1">
    <source>
        <dbReference type="ARBA" id="ARBA00007447"/>
    </source>
</evidence>
<feature type="compositionally biased region" description="Basic residues" evidence="2">
    <location>
        <begin position="529"/>
        <end position="539"/>
    </location>
</feature>
<comment type="similarity">
    <text evidence="1">Belongs to the peptidase A1 family.</text>
</comment>
<reference evidence="6 7" key="1">
    <citation type="submission" date="2019-10" db="EMBL/GenBank/DDBJ databases">
        <authorList>
            <person name="Palmer J.M."/>
        </authorList>
    </citation>
    <scope>NUCLEOTIDE SEQUENCE [LARGE SCALE GENOMIC DNA]</scope>
    <source>
        <strain evidence="6 7">TWF730</strain>
    </source>
</reference>
<dbReference type="AlphaFoldDB" id="A0AAV9UPI2"/>
<evidence type="ECO:0000256" key="3">
    <source>
        <dbReference type="SAM" id="Phobius"/>
    </source>
</evidence>
<feature type="compositionally biased region" description="Basic and acidic residues" evidence="2">
    <location>
        <begin position="585"/>
        <end position="597"/>
    </location>
</feature>
<dbReference type="InterPro" id="IPR033121">
    <property type="entry name" value="PEPTIDASE_A1"/>
</dbReference>
<dbReference type="Proteomes" id="UP001373714">
    <property type="component" value="Unassembled WGS sequence"/>
</dbReference>
<protein>
    <recommendedName>
        <fullName evidence="5">Peptidase A1 domain-containing protein</fullName>
    </recommendedName>
</protein>
<evidence type="ECO:0000313" key="6">
    <source>
        <dbReference type="EMBL" id="KAK6346119.1"/>
    </source>
</evidence>
<dbReference type="GO" id="GO:0004190">
    <property type="term" value="F:aspartic-type endopeptidase activity"/>
    <property type="evidence" value="ECO:0007669"/>
    <property type="project" value="InterPro"/>
</dbReference>
<keyword evidence="7" id="KW-1185">Reference proteome</keyword>
<feature type="transmembrane region" description="Helical" evidence="3">
    <location>
        <begin position="496"/>
        <end position="519"/>
    </location>
</feature>
<evidence type="ECO:0000256" key="4">
    <source>
        <dbReference type="SAM" id="SignalP"/>
    </source>
</evidence>
<feature type="chain" id="PRO_5043855329" description="Peptidase A1 domain-containing protein" evidence="4">
    <location>
        <begin position="25"/>
        <end position="640"/>
    </location>
</feature>
<organism evidence="6 7">
    <name type="scientific">Orbilia blumenaviensis</name>
    <dbReference type="NCBI Taxonomy" id="1796055"/>
    <lineage>
        <taxon>Eukaryota</taxon>
        <taxon>Fungi</taxon>
        <taxon>Dikarya</taxon>
        <taxon>Ascomycota</taxon>
        <taxon>Pezizomycotina</taxon>
        <taxon>Orbiliomycetes</taxon>
        <taxon>Orbiliales</taxon>
        <taxon>Orbiliaceae</taxon>
        <taxon>Orbilia</taxon>
    </lineage>
</organism>
<feature type="compositionally biased region" description="Acidic residues" evidence="2">
    <location>
        <begin position="559"/>
        <end position="574"/>
    </location>
</feature>
<gene>
    <name evidence="6" type="ORF">TWF730_010450</name>
</gene>
<keyword evidence="4" id="KW-0732">Signal</keyword>
<feature type="domain" description="Peptidase A1" evidence="5">
    <location>
        <begin position="74"/>
        <end position="414"/>
    </location>
</feature>
<evidence type="ECO:0000313" key="7">
    <source>
        <dbReference type="Proteomes" id="UP001373714"/>
    </source>
</evidence>
<dbReference type="EMBL" id="JAVHNS010000008">
    <property type="protein sequence ID" value="KAK6346119.1"/>
    <property type="molecule type" value="Genomic_DNA"/>
</dbReference>
<feature type="signal peptide" evidence="4">
    <location>
        <begin position="1"/>
        <end position="24"/>
    </location>
</feature>
<feature type="region of interest" description="Disordered" evidence="2">
    <location>
        <begin position="524"/>
        <end position="640"/>
    </location>
</feature>
<feature type="compositionally biased region" description="Polar residues" evidence="2">
    <location>
        <begin position="627"/>
        <end position="640"/>
    </location>
</feature>
<dbReference type="InterPro" id="IPR021109">
    <property type="entry name" value="Peptidase_aspartic_dom_sf"/>
</dbReference>
<dbReference type="PANTHER" id="PTHR47966:SF74">
    <property type="entry name" value="AGR407CP"/>
    <property type="match status" value="1"/>
</dbReference>
<name>A0AAV9UPI2_9PEZI</name>
<dbReference type="InterPro" id="IPR001461">
    <property type="entry name" value="Aspartic_peptidase_A1"/>
</dbReference>
<dbReference type="Pfam" id="PF00026">
    <property type="entry name" value="Asp"/>
    <property type="match status" value="1"/>
</dbReference>
<keyword evidence="3" id="KW-0472">Membrane</keyword>